<keyword evidence="1" id="KW-1133">Transmembrane helix</keyword>
<name>A0AA35Y2F1_LACSI</name>
<dbReference type="Proteomes" id="UP001177003">
    <property type="component" value="Chromosome 0"/>
</dbReference>
<gene>
    <name evidence="3" type="ORF">LSALG_LOCUS3105</name>
</gene>
<evidence type="ECO:0000256" key="1">
    <source>
        <dbReference type="SAM" id="Phobius"/>
    </source>
</evidence>
<evidence type="ECO:0000313" key="4">
    <source>
        <dbReference type="Proteomes" id="UP001177003"/>
    </source>
</evidence>
<dbReference type="AlphaFoldDB" id="A0AA35Y2F1"/>
<proteinExistence type="predicted"/>
<keyword evidence="4" id="KW-1185">Reference proteome</keyword>
<reference evidence="3" key="1">
    <citation type="submission" date="2023-04" db="EMBL/GenBank/DDBJ databases">
        <authorList>
            <person name="Vijverberg K."/>
            <person name="Xiong W."/>
            <person name="Schranz E."/>
        </authorList>
    </citation>
    <scope>NUCLEOTIDE SEQUENCE</scope>
</reference>
<keyword evidence="2" id="KW-0732">Signal</keyword>
<feature type="transmembrane region" description="Helical" evidence="1">
    <location>
        <begin position="128"/>
        <end position="148"/>
    </location>
</feature>
<protein>
    <submittedName>
        <fullName evidence="3">Uncharacterized protein</fullName>
    </submittedName>
</protein>
<feature type="chain" id="PRO_5041303625" evidence="2">
    <location>
        <begin position="26"/>
        <end position="150"/>
    </location>
</feature>
<feature type="signal peptide" evidence="2">
    <location>
        <begin position="1"/>
        <end position="25"/>
    </location>
</feature>
<dbReference type="EMBL" id="OX465086">
    <property type="protein sequence ID" value="CAI9262365.1"/>
    <property type="molecule type" value="Genomic_DNA"/>
</dbReference>
<evidence type="ECO:0000256" key="2">
    <source>
        <dbReference type="SAM" id="SignalP"/>
    </source>
</evidence>
<evidence type="ECO:0000313" key="3">
    <source>
        <dbReference type="EMBL" id="CAI9262365.1"/>
    </source>
</evidence>
<organism evidence="3 4">
    <name type="scientific">Lactuca saligna</name>
    <name type="common">Willowleaf lettuce</name>
    <dbReference type="NCBI Taxonomy" id="75948"/>
    <lineage>
        <taxon>Eukaryota</taxon>
        <taxon>Viridiplantae</taxon>
        <taxon>Streptophyta</taxon>
        <taxon>Embryophyta</taxon>
        <taxon>Tracheophyta</taxon>
        <taxon>Spermatophyta</taxon>
        <taxon>Magnoliopsida</taxon>
        <taxon>eudicotyledons</taxon>
        <taxon>Gunneridae</taxon>
        <taxon>Pentapetalae</taxon>
        <taxon>asterids</taxon>
        <taxon>campanulids</taxon>
        <taxon>Asterales</taxon>
        <taxon>Asteraceae</taxon>
        <taxon>Cichorioideae</taxon>
        <taxon>Cichorieae</taxon>
        <taxon>Lactucinae</taxon>
        <taxon>Lactuca</taxon>
    </lineage>
</organism>
<keyword evidence="1" id="KW-0472">Membrane</keyword>
<keyword evidence="1" id="KW-0812">Transmembrane</keyword>
<sequence>MLMSISGTETTLWFCVVVLLRLASQFPKRIRILEGNLGDALTSRYVLHSLIQYKVLLWESGQIRHKSVQDPFRYCKIFIWLDLPLPSEDYKSLMYQMHLALVGMADGNAQLEQVNVDHNRRLMLMMKLLFIMVMLFAVMLVTGILLLVKV</sequence>
<accession>A0AA35Y2F1</accession>